<name>A0A8S5RE20_9VIRU</name>
<dbReference type="EMBL" id="BK059093">
    <property type="protein sequence ID" value="DAE29313.1"/>
    <property type="molecule type" value="Genomic_DNA"/>
</dbReference>
<reference evidence="2" key="1">
    <citation type="journal article" date="2021" name="Proc. Natl. Acad. Sci. U.S.A.">
        <title>A Catalog of Tens of Thousands of Viruses from Human Metagenomes Reveals Hidden Associations with Chronic Diseases.</title>
        <authorList>
            <person name="Tisza M.J."/>
            <person name="Buck C.B."/>
        </authorList>
    </citation>
    <scope>NUCLEOTIDE SEQUENCE</scope>
    <source>
        <strain evidence="2">Ctx9V1</strain>
    </source>
</reference>
<proteinExistence type="predicted"/>
<evidence type="ECO:0000256" key="1">
    <source>
        <dbReference type="SAM" id="Phobius"/>
    </source>
</evidence>
<keyword evidence="1" id="KW-0812">Transmembrane</keyword>
<evidence type="ECO:0000313" key="2">
    <source>
        <dbReference type="EMBL" id="DAE29313.1"/>
    </source>
</evidence>
<organism evidence="2">
    <name type="scientific">virus sp. ctx9V1</name>
    <dbReference type="NCBI Taxonomy" id="2828001"/>
    <lineage>
        <taxon>Viruses</taxon>
    </lineage>
</organism>
<accession>A0A8S5RE20</accession>
<protein>
    <submittedName>
        <fullName evidence="2">Uncharacterized protein</fullName>
    </submittedName>
</protein>
<keyword evidence="1" id="KW-1133">Transmembrane helix</keyword>
<sequence length="46" mass="5517">MRIAGVYASAFLLSLPNILFFFIFQTVVNIHKLETKFLYMYRNEKQ</sequence>
<keyword evidence="1" id="KW-0472">Membrane</keyword>
<feature type="transmembrane region" description="Helical" evidence="1">
    <location>
        <begin position="6"/>
        <end position="30"/>
    </location>
</feature>